<dbReference type="OrthoDB" id="3699970at2"/>
<sequence>MTATKYNFDAIDACRSAMNTQAGQYGGVGDGFQGAATSADAFGKLDASAGFASAIDGFASSVHGELQAAENLLRKVESSLDSIETTVQDVEQQNKKGLTAT</sequence>
<reference evidence="2 3" key="1">
    <citation type="submission" date="2018-08" db="EMBL/GenBank/DDBJ databases">
        <title>Genomic Encyclopedia of Archaeal and Bacterial Type Strains, Phase II (KMG-II): from individual species to whole genera.</title>
        <authorList>
            <person name="Goeker M."/>
        </authorList>
    </citation>
    <scope>NUCLEOTIDE SEQUENCE [LARGE SCALE GENOMIC DNA]</scope>
    <source>
        <strain evidence="2 3">DSM 45791</strain>
    </source>
</reference>
<name>A0A3E0I8Z2_9PSEU</name>
<evidence type="ECO:0000256" key="1">
    <source>
        <dbReference type="SAM" id="Coils"/>
    </source>
</evidence>
<protein>
    <submittedName>
        <fullName evidence="2">Uncharacterized protein</fullName>
    </submittedName>
</protein>
<evidence type="ECO:0000313" key="3">
    <source>
        <dbReference type="Proteomes" id="UP000256269"/>
    </source>
</evidence>
<proteinExistence type="predicted"/>
<dbReference type="RefSeq" id="WP_116172058.1">
    <property type="nucleotide sequence ID" value="NZ_CP144375.1"/>
</dbReference>
<dbReference type="Proteomes" id="UP000256269">
    <property type="component" value="Unassembled WGS sequence"/>
</dbReference>
<accession>A0A3E0I8Z2</accession>
<evidence type="ECO:0000313" key="2">
    <source>
        <dbReference type="EMBL" id="REH55071.1"/>
    </source>
</evidence>
<organism evidence="2 3">
    <name type="scientific">Kutzneria buriramensis</name>
    <dbReference type="NCBI Taxonomy" id="1045776"/>
    <lineage>
        <taxon>Bacteria</taxon>
        <taxon>Bacillati</taxon>
        <taxon>Actinomycetota</taxon>
        <taxon>Actinomycetes</taxon>
        <taxon>Pseudonocardiales</taxon>
        <taxon>Pseudonocardiaceae</taxon>
        <taxon>Kutzneria</taxon>
    </lineage>
</organism>
<keyword evidence="1" id="KW-0175">Coiled coil</keyword>
<comment type="caution">
    <text evidence="2">The sequence shown here is derived from an EMBL/GenBank/DDBJ whole genome shotgun (WGS) entry which is preliminary data.</text>
</comment>
<dbReference type="EMBL" id="QUNO01000001">
    <property type="protein sequence ID" value="REH55071.1"/>
    <property type="molecule type" value="Genomic_DNA"/>
</dbReference>
<gene>
    <name evidence="2" type="ORF">BCF44_10187</name>
</gene>
<dbReference type="AlphaFoldDB" id="A0A3E0I8Z2"/>
<feature type="coiled-coil region" evidence="1">
    <location>
        <begin position="66"/>
        <end position="93"/>
    </location>
</feature>
<keyword evidence="3" id="KW-1185">Reference proteome</keyword>